<keyword evidence="1" id="KW-0472">Membrane</keyword>
<dbReference type="RefSeq" id="WP_345498494.1">
    <property type="nucleotide sequence ID" value="NZ_BAABJM010000006.1"/>
</dbReference>
<evidence type="ECO:0000259" key="2">
    <source>
        <dbReference type="Pfam" id="PF02470"/>
    </source>
</evidence>
<dbReference type="InterPro" id="IPR003399">
    <property type="entry name" value="Mce/MlaD"/>
</dbReference>
<sequence>MQPVTKWRRIRLRHIHFRLRGLVTSTSEHGRDLRWGVLGTCVALVVIAAIALLNVVGTTRENTYTAEMPEAGAVRVGDDVRVAGIPVGKVKSLTLLDDRVRVRFTVADDVSVGDASTLAVRMLTIVGGYYLALQPAGTEPLGATVIPPQRVILPYNLTQAFQDAITPVAHTDGNVVEQDLAALTTALDRSPDALRNAVHAVGDLTDIMDKQNADISKTLSLADEYLTALKTNARVVGQLLTSLGTMETIVANNRDQISEALHGLAEVLHELTPLGRAWDEGLHERAQPLADAIPELRKLGDRMGTLLDSLHTLEQRLLPLVPPDGGVNVDQSAATISGVCVPIPGGGC</sequence>
<protein>
    <submittedName>
        <fullName evidence="3">MCE family protein</fullName>
    </submittedName>
</protein>
<reference evidence="4" key="1">
    <citation type="journal article" date="2019" name="Int. J. Syst. Evol. Microbiol.">
        <title>The Global Catalogue of Microorganisms (GCM) 10K type strain sequencing project: providing services to taxonomists for standard genome sequencing and annotation.</title>
        <authorList>
            <consortium name="The Broad Institute Genomics Platform"/>
            <consortium name="The Broad Institute Genome Sequencing Center for Infectious Disease"/>
            <person name="Wu L."/>
            <person name="Ma J."/>
        </authorList>
    </citation>
    <scope>NUCLEOTIDE SEQUENCE [LARGE SCALE GENOMIC DNA]</scope>
    <source>
        <strain evidence="4">JCM 18298</strain>
    </source>
</reference>
<keyword evidence="1" id="KW-0812">Transmembrane</keyword>
<name>A0ABP9KVA9_9NOCA</name>
<feature type="domain" description="Mce/MlaD" evidence="2">
    <location>
        <begin position="61"/>
        <end position="135"/>
    </location>
</feature>
<organism evidence="3 4">
    <name type="scientific">Nocardia callitridis</name>
    <dbReference type="NCBI Taxonomy" id="648753"/>
    <lineage>
        <taxon>Bacteria</taxon>
        <taxon>Bacillati</taxon>
        <taxon>Actinomycetota</taxon>
        <taxon>Actinomycetes</taxon>
        <taxon>Mycobacteriales</taxon>
        <taxon>Nocardiaceae</taxon>
        <taxon>Nocardia</taxon>
    </lineage>
</organism>
<keyword evidence="1" id="KW-1133">Transmembrane helix</keyword>
<dbReference type="Proteomes" id="UP001500603">
    <property type="component" value="Unassembled WGS sequence"/>
</dbReference>
<dbReference type="InterPro" id="IPR052336">
    <property type="entry name" value="MlaD_Phospholipid_Transporter"/>
</dbReference>
<keyword evidence="4" id="KW-1185">Reference proteome</keyword>
<dbReference type="PANTHER" id="PTHR33371:SF18">
    <property type="entry name" value="MCE-FAMILY PROTEIN MCE3C"/>
    <property type="match status" value="1"/>
</dbReference>
<proteinExistence type="predicted"/>
<feature type="transmembrane region" description="Helical" evidence="1">
    <location>
        <begin position="35"/>
        <end position="56"/>
    </location>
</feature>
<dbReference type="EMBL" id="BAABJM010000006">
    <property type="protein sequence ID" value="GAA5064782.1"/>
    <property type="molecule type" value="Genomic_DNA"/>
</dbReference>
<evidence type="ECO:0000256" key="1">
    <source>
        <dbReference type="SAM" id="Phobius"/>
    </source>
</evidence>
<dbReference type="Pfam" id="PF02470">
    <property type="entry name" value="MlaD"/>
    <property type="match status" value="1"/>
</dbReference>
<gene>
    <name evidence="3" type="ORF">GCM10023318_51090</name>
</gene>
<dbReference type="PANTHER" id="PTHR33371">
    <property type="entry name" value="INTERMEMBRANE PHOSPHOLIPID TRANSPORT SYSTEM BINDING PROTEIN MLAD-RELATED"/>
    <property type="match status" value="1"/>
</dbReference>
<evidence type="ECO:0000313" key="3">
    <source>
        <dbReference type="EMBL" id="GAA5064782.1"/>
    </source>
</evidence>
<accession>A0ABP9KVA9</accession>
<evidence type="ECO:0000313" key="4">
    <source>
        <dbReference type="Proteomes" id="UP001500603"/>
    </source>
</evidence>
<comment type="caution">
    <text evidence="3">The sequence shown here is derived from an EMBL/GenBank/DDBJ whole genome shotgun (WGS) entry which is preliminary data.</text>
</comment>